<evidence type="ECO:0000256" key="3">
    <source>
        <dbReference type="SAM" id="MobiDB-lite"/>
    </source>
</evidence>
<accession>K0TA58</accession>
<dbReference type="OrthoDB" id="637682at2759"/>
<dbReference type="PANTHER" id="PTHR13068">
    <property type="entry name" value="CGI-12 PROTEIN-RELATED"/>
    <property type="match status" value="1"/>
</dbReference>
<keyword evidence="2" id="KW-0809">Transit peptide</keyword>
<dbReference type="EMBL" id="AGNL01003697">
    <property type="protein sequence ID" value="EJK74410.1"/>
    <property type="molecule type" value="Genomic_DNA"/>
</dbReference>
<dbReference type="eggNOG" id="KOG1267">
    <property type="taxonomic scope" value="Eukaryota"/>
</dbReference>
<dbReference type="OMA" id="QYNAQRV"/>
<sequence length="873" mass="98658">MLSRPPGAWLGLVSPRIGNERNRASQKAGHPSWSSFQFAFIYVMTSRFNALSKKDRDATNNTAPSYLTYCLLLKEKANRSKQVRPTKQSKGTSPPPPLCLAYDYAASDKKRRRKPKAPLVDSTLLRFLSSQRKYDPVRVPTDSGSMRQTPIRYRQSNTSDDVAIEVDSKLSTPIRYGASAGADRLTIEAEYPSIVSTSVSSLQGPTELSRPMSRQKEMNGRAHDEGQVSWLSQYNAQRVALRLQELGVDNETSIRAGRVVQDYVLARITRRRMRKFLQEREALWKAGEYESVADRNGMAPVLSPEAAKNFDVDAVIAVMTEFGLTGNDVAAIFSHTPSVAIMRARRTPEERLFQDLCDDSGDEPKSFSVEQALDRAFVGLLGETLKLRRYDARKMLRECPGLLTSKGSVSAGKVVDLMISLGSSTNSIAREKKSLPTLLSRSPALIFRLVAFLSSARLRVPLEAIGPILRQKQSAALLDAVAPLKRTTTLQNMELALQNSTLKSDSDILGYLRVHDSARKDLIEKSYRSMGDVAEVLRNSVGVRDFRKILTSHPNVFFLNATNIHNIAVYLRTEVGMSRDDLGQAVQNFPKMLDCDVSRIKHVVDFLLSIEVDAEELPSILRSFPATLLLDVNEDIMPVVEFLRGIGVRNIGRFITRLPPVLGYSVERDLEPKWSFLREVCQFDYFEVVRFPAYFSYPLERVIKMRYEYLRDCKQIPIQLARVDAVLRYGDRDFATEIALDEDGGRAFSEYVKERSGGHKTRRRRVQNNKKRGIRTRSKREISVELVKHLVQDKRLLQQVRKTGGPFALDPYCIICQLYGKHGTAVFEENVKLTRTRFIWPPEPIISHSNKLKTKGESQTSNLDSVYLFQLKS</sequence>
<dbReference type="Proteomes" id="UP000266841">
    <property type="component" value="Unassembled WGS sequence"/>
</dbReference>
<reference evidence="4 5" key="1">
    <citation type="journal article" date="2012" name="Genome Biol.">
        <title>Genome and low-iron response of an oceanic diatom adapted to chronic iron limitation.</title>
        <authorList>
            <person name="Lommer M."/>
            <person name="Specht M."/>
            <person name="Roy A.S."/>
            <person name="Kraemer L."/>
            <person name="Andreson R."/>
            <person name="Gutowska M.A."/>
            <person name="Wolf J."/>
            <person name="Bergner S.V."/>
            <person name="Schilhabel M.B."/>
            <person name="Klostermeier U.C."/>
            <person name="Beiko R.G."/>
            <person name="Rosenstiel P."/>
            <person name="Hippler M."/>
            <person name="Laroche J."/>
        </authorList>
    </citation>
    <scope>NUCLEOTIDE SEQUENCE [LARGE SCALE GENOMIC DNA]</scope>
    <source>
        <strain evidence="4 5">CCMP1005</strain>
    </source>
</reference>
<evidence type="ECO:0000313" key="4">
    <source>
        <dbReference type="EMBL" id="EJK74410.1"/>
    </source>
</evidence>
<keyword evidence="5" id="KW-1185">Reference proteome</keyword>
<dbReference type="AlphaFoldDB" id="K0TA58"/>
<comment type="caution">
    <text evidence="4">The sequence shown here is derived from an EMBL/GenBank/DDBJ whole genome shotgun (WGS) entry which is preliminary data.</text>
</comment>
<dbReference type="InterPro" id="IPR038538">
    <property type="entry name" value="MTERF_sf"/>
</dbReference>
<dbReference type="GO" id="GO:0003676">
    <property type="term" value="F:nucleic acid binding"/>
    <property type="evidence" value="ECO:0007669"/>
    <property type="project" value="InterPro"/>
</dbReference>
<name>K0TA58_THAOC</name>
<dbReference type="InterPro" id="IPR003690">
    <property type="entry name" value="MTERF"/>
</dbReference>
<gene>
    <name evidence="4" type="ORF">THAOC_03915</name>
</gene>
<organism evidence="4 5">
    <name type="scientific">Thalassiosira oceanica</name>
    <name type="common">Marine diatom</name>
    <dbReference type="NCBI Taxonomy" id="159749"/>
    <lineage>
        <taxon>Eukaryota</taxon>
        <taxon>Sar</taxon>
        <taxon>Stramenopiles</taxon>
        <taxon>Ochrophyta</taxon>
        <taxon>Bacillariophyta</taxon>
        <taxon>Coscinodiscophyceae</taxon>
        <taxon>Thalassiosirophycidae</taxon>
        <taxon>Thalassiosirales</taxon>
        <taxon>Thalassiosiraceae</taxon>
        <taxon>Thalassiosira</taxon>
    </lineage>
</organism>
<dbReference type="PANTHER" id="PTHR13068:SF151">
    <property type="entry name" value="TRANSCRIPTION TERMINATION FACTOR MTERF9, CHLOROPLASTIC"/>
    <property type="match status" value="1"/>
</dbReference>
<feature type="compositionally biased region" description="Basic and acidic residues" evidence="3">
    <location>
        <begin position="214"/>
        <end position="225"/>
    </location>
</feature>
<proteinExistence type="inferred from homology"/>
<feature type="region of interest" description="Disordered" evidence="3">
    <location>
        <begin position="79"/>
        <end position="98"/>
    </location>
</feature>
<dbReference type="SMART" id="SM00733">
    <property type="entry name" value="Mterf"/>
    <property type="match status" value="6"/>
</dbReference>
<dbReference type="Pfam" id="PF02536">
    <property type="entry name" value="mTERF"/>
    <property type="match status" value="1"/>
</dbReference>
<feature type="compositionally biased region" description="Basic residues" evidence="3">
    <location>
        <begin position="758"/>
        <end position="775"/>
    </location>
</feature>
<dbReference type="Gene3D" id="1.25.70.10">
    <property type="entry name" value="Transcription termination factor 3, mitochondrial"/>
    <property type="match status" value="2"/>
</dbReference>
<evidence type="ECO:0000313" key="5">
    <source>
        <dbReference type="Proteomes" id="UP000266841"/>
    </source>
</evidence>
<evidence type="ECO:0000256" key="2">
    <source>
        <dbReference type="ARBA" id="ARBA00022946"/>
    </source>
</evidence>
<evidence type="ECO:0008006" key="6">
    <source>
        <dbReference type="Google" id="ProtNLM"/>
    </source>
</evidence>
<feature type="region of interest" description="Disordered" evidence="3">
    <location>
        <begin position="755"/>
        <end position="775"/>
    </location>
</feature>
<evidence type="ECO:0000256" key="1">
    <source>
        <dbReference type="ARBA" id="ARBA00007692"/>
    </source>
</evidence>
<feature type="region of interest" description="Disordered" evidence="3">
    <location>
        <begin position="202"/>
        <end position="225"/>
    </location>
</feature>
<comment type="similarity">
    <text evidence="1">Belongs to the mTERF family.</text>
</comment>
<protein>
    <recommendedName>
        <fullName evidence="6">mTERF domain-containing protein, mitochondrial</fullName>
    </recommendedName>
</protein>